<name>A0A9N9XGA8_DIABA</name>
<dbReference type="AlphaFoldDB" id="A0A9N9XGA8"/>
<dbReference type="InterPro" id="IPR006214">
    <property type="entry name" value="Bax_inhibitor_1-related"/>
</dbReference>
<protein>
    <submittedName>
        <fullName evidence="6">Uncharacterized protein</fullName>
    </submittedName>
</protein>
<gene>
    <name evidence="6" type="ORF">DIABBA_LOCUS11470</name>
</gene>
<feature type="transmembrane region" description="Helical" evidence="5">
    <location>
        <begin position="124"/>
        <end position="142"/>
    </location>
</feature>
<comment type="similarity">
    <text evidence="5">Belongs to the BI1 family.</text>
</comment>
<evidence type="ECO:0000256" key="3">
    <source>
        <dbReference type="ARBA" id="ARBA00022989"/>
    </source>
</evidence>
<feature type="transmembrane region" description="Helical" evidence="5">
    <location>
        <begin position="97"/>
        <end position="118"/>
    </location>
</feature>
<dbReference type="PANTHER" id="PTHR23291">
    <property type="entry name" value="BAX INHIBITOR-RELATED"/>
    <property type="match status" value="1"/>
</dbReference>
<evidence type="ECO:0000313" key="6">
    <source>
        <dbReference type="EMBL" id="CAG9838611.1"/>
    </source>
</evidence>
<evidence type="ECO:0000313" key="7">
    <source>
        <dbReference type="Proteomes" id="UP001153709"/>
    </source>
</evidence>
<proteinExistence type="inferred from homology"/>
<sequence>MATKEDSCNDIEAQIVKGFDFNDASIRRGFIRKVYAILSLQVAVTTGVISWFIFHEPTKLFVQKNPLIILISFVIILVTIIALSCCGQLRRRSPANLIFLFIFTFAESLLLGTISSYYDADVVAIAAGATVVICLGLTVFAFQSRVDFTVWSGILVVLSMILLSFGITAIFYKNNKFQLLFGAIIVLFFSIYLVIDTQLIIGGAGKISLSPEEYIFAALNLYLDIINIFLYILLILGRVAR</sequence>
<feature type="transmembrane region" description="Helical" evidence="5">
    <location>
        <begin position="149"/>
        <end position="171"/>
    </location>
</feature>
<evidence type="ECO:0000256" key="1">
    <source>
        <dbReference type="ARBA" id="ARBA00004141"/>
    </source>
</evidence>
<keyword evidence="3 5" id="KW-1133">Transmembrane helix</keyword>
<comment type="subcellular location">
    <subcellularLocation>
        <location evidence="1">Membrane</location>
        <topology evidence="1">Multi-pass membrane protein</topology>
    </subcellularLocation>
</comment>
<evidence type="ECO:0000256" key="4">
    <source>
        <dbReference type="ARBA" id="ARBA00023136"/>
    </source>
</evidence>
<evidence type="ECO:0000256" key="2">
    <source>
        <dbReference type="ARBA" id="ARBA00022692"/>
    </source>
</evidence>
<feature type="transmembrane region" description="Helical" evidence="5">
    <location>
        <begin position="215"/>
        <end position="236"/>
    </location>
</feature>
<dbReference type="Pfam" id="PF01027">
    <property type="entry name" value="Bax1-I"/>
    <property type="match status" value="1"/>
</dbReference>
<dbReference type="EMBL" id="OU898282">
    <property type="protein sequence ID" value="CAG9838611.1"/>
    <property type="molecule type" value="Genomic_DNA"/>
</dbReference>
<reference evidence="6" key="1">
    <citation type="submission" date="2022-01" db="EMBL/GenBank/DDBJ databases">
        <authorList>
            <person name="King R."/>
        </authorList>
    </citation>
    <scope>NUCLEOTIDE SEQUENCE</scope>
</reference>
<evidence type="ECO:0000256" key="5">
    <source>
        <dbReference type="RuleBase" id="RU004379"/>
    </source>
</evidence>
<dbReference type="Proteomes" id="UP001153709">
    <property type="component" value="Chromosome 7"/>
</dbReference>
<keyword evidence="2 5" id="KW-0812">Transmembrane</keyword>
<feature type="transmembrane region" description="Helical" evidence="5">
    <location>
        <begin position="34"/>
        <end position="54"/>
    </location>
</feature>
<accession>A0A9N9XGA8</accession>
<dbReference type="CDD" id="cd10428">
    <property type="entry name" value="LFG_like"/>
    <property type="match status" value="1"/>
</dbReference>
<dbReference type="PANTHER" id="PTHR23291:SF47">
    <property type="entry name" value="TRANSMEMBRANE BAX INHIBITOR MOTIF CONTAINING 7"/>
    <property type="match status" value="1"/>
</dbReference>
<organism evidence="6 7">
    <name type="scientific">Diabrotica balteata</name>
    <name type="common">Banded cucumber beetle</name>
    <dbReference type="NCBI Taxonomy" id="107213"/>
    <lineage>
        <taxon>Eukaryota</taxon>
        <taxon>Metazoa</taxon>
        <taxon>Ecdysozoa</taxon>
        <taxon>Arthropoda</taxon>
        <taxon>Hexapoda</taxon>
        <taxon>Insecta</taxon>
        <taxon>Pterygota</taxon>
        <taxon>Neoptera</taxon>
        <taxon>Endopterygota</taxon>
        <taxon>Coleoptera</taxon>
        <taxon>Polyphaga</taxon>
        <taxon>Cucujiformia</taxon>
        <taxon>Chrysomeloidea</taxon>
        <taxon>Chrysomelidae</taxon>
        <taxon>Galerucinae</taxon>
        <taxon>Diabroticina</taxon>
        <taxon>Diabroticites</taxon>
        <taxon>Diabrotica</taxon>
    </lineage>
</organism>
<feature type="transmembrane region" description="Helical" evidence="5">
    <location>
        <begin position="177"/>
        <end position="195"/>
    </location>
</feature>
<dbReference type="OrthoDB" id="7933078at2759"/>
<dbReference type="GO" id="GO:0016020">
    <property type="term" value="C:membrane"/>
    <property type="evidence" value="ECO:0007669"/>
    <property type="project" value="UniProtKB-SubCell"/>
</dbReference>
<keyword evidence="4 5" id="KW-0472">Membrane</keyword>
<feature type="transmembrane region" description="Helical" evidence="5">
    <location>
        <begin position="66"/>
        <end position="85"/>
    </location>
</feature>
<keyword evidence="7" id="KW-1185">Reference proteome</keyword>